<dbReference type="OrthoDB" id="10466983at2759"/>
<dbReference type="AlphaFoldDB" id="A0A3Q7GDN8"/>
<keyword evidence="3" id="KW-1185">Reference proteome</keyword>
<feature type="compositionally biased region" description="Polar residues" evidence="1">
    <location>
        <begin position="67"/>
        <end position="95"/>
    </location>
</feature>
<proteinExistence type="predicted"/>
<dbReference type="STRING" id="4081.A0A3Q7GDN8"/>
<evidence type="ECO:0000313" key="2">
    <source>
        <dbReference type="EnsemblPlants" id="Solyc03g104790.2.1"/>
    </source>
</evidence>
<dbReference type="EnsemblPlants" id="Solyc03g104790.2.1">
    <property type="protein sequence ID" value="Solyc03g104790.2.1"/>
    <property type="gene ID" value="Solyc03g104790.2"/>
</dbReference>
<accession>A0A3Q7GDN8</accession>
<dbReference type="Proteomes" id="UP000004994">
    <property type="component" value="Chromosome 3"/>
</dbReference>
<reference evidence="2" key="2">
    <citation type="submission" date="2019-01" db="UniProtKB">
        <authorList>
            <consortium name="EnsemblPlants"/>
        </authorList>
    </citation>
    <scope>IDENTIFICATION</scope>
    <source>
        <strain evidence="2">cv. Heinz 1706</strain>
    </source>
</reference>
<reference evidence="2" key="1">
    <citation type="journal article" date="2012" name="Nature">
        <title>The tomato genome sequence provides insights into fleshy fruit evolution.</title>
        <authorList>
            <consortium name="Tomato Genome Consortium"/>
        </authorList>
    </citation>
    <scope>NUCLEOTIDE SEQUENCE [LARGE SCALE GENOMIC DNA]</scope>
    <source>
        <strain evidence="2">cv. Heinz 1706</strain>
    </source>
</reference>
<evidence type="ECO:0000256" key="1">
    <source>
        <dbReference type="SAM" id="MobiDB-lite"/>
    </source>
</evidence>
<evidence type="ECO:0000313" key="3">
    <source>
        <dbReference type="Proteomes" id="UP000004994"/>
    </source>
</evidence>
<organism evidence="2">
    <name type="scientific">Solanum lycopersicum</name>
    <name type="common">Tomato</name>
    <name type="synonym">Lycopersicon esculentum</name>
    <dbReference type="NCBI Taxonomy" id="4081"/>
    <lineage>
        <taxon>Eukaryota</taxon>
        <taxon>Viridiplantae</taxon>
        <taxon>Streptophyta</taxon>
        <taxon>Embryophyta</taxon>
        <taxon>Tracheophyta</taxon>
        <taxon>Spermatophyta</taxon>
        <taxon>Magnoliopsida</taxon>
        <taxon>eudicotyledons</taxon>
        <taxon>Gunneridae</taxon>
        <taxon>Pentapetalae</taxon>
        <taxon>asterids</taxon>
        <taxon>lamiids</taxon>
        <taxon>Solanales</taxon>
        <taxon>Solanaceae</taxon>
        <taxon>Solanoideae</taxon>
        <taxon>Solaneae</taxon>
        <taxon>Solanum</taxon>
        <taxon>Solanum subgen. Lycopersicon</taxon>
    </lineage>
</organism>
<dbReference type="InParanoid" id="A0A3Q7GDN8"/>
<dbReference type="Gramene" id="Solyc03g104790.2.1">
    <property type="protein sequence ID" value="Solyc03g104790.2.1"/>
    <property type="gene ID" value="Solyc03g104790.2"/>
</dbReference>
<feature type="region of interest" description="Disordered" evidence="1">
    <location>
        <begin position="1"/>
        <end position="23"/>
    </location>
</feature>
<dbReference type="PaxDb" id="4081-Solyc03g104790.1.1"/>
<gene>
    <name evidence="2" type="primary">LOC109119781</name>
</gene>
<feature type="region of interest" description="Disordered" evidence="1">
    <location>
        <begin position="67"/>
        <end position="120"/>
    </location>
</feature>
<protein>
    <submittedName>
        <fullName evidence="2">Uncharacterized protein</fullName>
    </submittedName>
</protein>
<name>A0A3Q7GDN8_SOLLC</name>
<sequence length="217" mass="23683">MRASGASRNSRKVQKSLQESSNFGIVSTEEAEANIHNGLRNIGGSGHISKGKGATVAGISMKPSYDTVSEASQTTEESQGESIRSVPAQTTSSGTAWAKMRKQDSAASRPHPQANSKSQKLIAFDTSSVLNLANTLYLNMSGNNDFTSRINNDARSYNNDAKHSISRQYNHHEQQDSFGSSDIQQSQEMSEVRILDLLYLEFNSKKLKLFFSAVTLA</sequence>